<feature type="domain" description="VOC" evidence="1">
    <location>
        <begin position="6"/>
        <end position="137"/>
    </location>
</feature>
<dbReference type="RefSeq" id="WP_152271075.1">
    <property type="nucleotide sequence ID" value="NZ_VTFX01000001.1"/>
</dbReference>
<dbReference type="InterPro" id="IPR037523">
    <property type="entry name" value="VOC_core"/>
</dbReference>
<dbReference type="InterPro" id="IPR041581">
    <property type="entry name" value="Glyoxalase_6"/>
</dbReference>
<dbReference type="Pfam" id="PF18029">
    <property type="entry name" value="Glyoxalase_6"/>
    <property type="match status" value="1"/>
</dbReference>
<dbReference type="PROSITE" id="PS51819">
    <property type="entry name" value="VOC"/>
    <property type="match status" value="1"/>
</dbReference>
<proteinExistence type="predicted"/>
<keyword evidence="3" id="KW-1185">Reference proteome</keyword>
<evidence type="ECO:0000313" key="3">
    <source>
        <dbReference type="Proteomes" id="UP000326852"/>
    </source>
</evidence>
<dbReference type="Gene3D" id="3.10.180.10">
    <property type="entry name" value="2,3-Dihydroxybiphenyl 1,2-Dioxygenase, domain 1"/>
    <property type="match status" value="1"/>
</dbReference>
<dbReference type="Proteomes" id="UP000326852">
    <property type="component" value="Unassembled WGS sequence"/>
</dbReference>
<gene>
    <name evidence="2" type="ORF">GD627_01610</name>
</gene>
<evidence type="ECO:0000313" key="2">
    <source>
        <dbReference type="EMBL" id="KAD4059811.1"/>
    </source>
</evidence>
<dbReference type="PANTHER" id="PTHR35908">
    <property type="entry name" value="HYPOTHETICAL FUSION PROTEIN"/>
    <property type="match status" value="1"/>
</dbReference>
<dbReference type="InterPro" id="IPR029068">
    <property type="entry name" value="Glyas_Bleomycin-R_OHBP_Dase"/>
</dbReference>
<organism evidence="2 3">
    <name type="scientific">Arthrobacter yangruifuii</name>
    <dbReference type="NCBI Taxonomy" id="2606616"/>
    <lineage>
        <taxon>Bacteria</taxon>
        <taxon>Bacillati</taxon>
        <taxon>Actinomycetota</taxon>
        <taxon>Actinomycetes</taxon>
        <taxon>Micrococcales</taxon>
        <taxon>Micrococcaceae</taxon>
        <taxon>Arthrobacter</taxon>
    </lineage>
</organism>
<dbReference type="EMBL" id="VTFX01000001">
    <property type="protein sequence ID" value="KAD4059811.1"/>
    <property type="molecule type" value="Genomic_DNA"/>
</dbReference>
<dbReference type="AlphaFoldDB" id="A0A5N6MU14"/>
<comment type="caution">
    <text evidence="2">The sequence shown here is derived from an EMBL/GenBank/DDBJ whole genome shotgun (WGS) entry which is preliminary data.</text>
</comment>
<sequence length="148" mass="16369">MAEYPQLLHTVLDAPDVRGLAEFYRRLLGLRYRPGDETAPDGTADDADWLTLTDAHGSPRLAFQHVDQLKRTTWPRPEVPMQLHLDLTVPDRKSLTDQHGRALALGAELLFDRTDDPEEPLYVYADPAGHPFCIFVRGPGTSAAPGAG</sequence>
<evidence type="ECO:0000259" key="1">
    <source>
        <dbReference type="PROSITE" id="PS51819"/>
    </source>
</evidence>
<reference evidence="2 3" key="1">
    <citation type="submission" date="2019-08" db="EMBL/GenBank/DDBJ databases">
        <title>Arthrobacter sp. nov., isolated from plateau pika and Tibetan wild ass.</title>
        <authorList>
            <person name="Ge Y."/>
        </authorList>
    </citation>
    <scope>NUCLEOTIDE SEQUENCE [LARGE SCALE GENOMIC DNA]</scope>
    <source>
        <strain evidence="2 3">785</strain>
    </source>
</reference>
<dbReference type="SUPFAM" id="SSF54593">
    <property type="entry name" value="Glyoxalase/Bleomycin resistance protein/Dihydroxybiphenyl dioxygenase"/>
    <property type="match status" value="1"/>
</dbReference>
<accession>A0A5N6MU14</accession>
<protein>
    <submittedName>
        <fullName evidence="2">VOC family protein</fullName>
    </submittedName>
</protein>
<dbReference type="CDD" id="cd06587">
    <property type="entry name" value="VOC"/>
    <property type="match status" value="1"/>
</dbReference>
<name>A0A5N6MU14_9MICC</name>
<dbReference type="PANTHER" id="PTHR35908:SF1">
    <property type="entry name" value="CONSERVED PROTEIN"/>
    <property type="match status" value="1"/>
</dbReference>